<dbReference type="Proteomes" id="UP000609879">
    <property type="component" value="Unassembled WGS sequence"/>
</dbReference>
<sequence>MTRTTRLSARTAPADRVVPTGRIGCILTTGNLYTVVSGEAWATPSTADVLIGDPGRIDPYMRDA</sequence>
<gene>
    <name evidence="1" type="ORF">Ade02nite_97040</name>
</gene>
<comment type="caution">
    <text evidence="1">The sequence shown here is derived from an EMBL/GenBank/DDBJ whole genome shotgun (WGS) entry which is preliminary data.</text>
</comment>
<evidence type="ECO:0000313" key="2">
    <source>
        <dbReference type="Proteomes" id="UP000609879"/>
    </source>
</evidence>
<accession>A0ABQ3YM43</accession>
<name>A0ABQ3YM43_9ACTN</name>
<keyword evidence="2" id="KW-1185">Reference proteome</keyword>
<evidence type="ECO:0008006" key="3">
    <source>
        <dbReference type="Google" id="ProtNLM"/>
    </source>
</evidence>
<organism evidence="1 2">
    <name type="scientific">Paractinoplanes deccanensis</name>
    <dbReference type="NCBI Taxonomy" id="113561"/>
    <lineage>
        <taxon>Bacteria</taxon>
        <taxon>Bacillati</taxon>
        <taxon>Actinomycetota</taxon>
        <taxon>Actinomycetes</taxon>
        <taxon>Micromonosporales</taxon>
        <taxon>Micromonosporaceae</taxon>
        <taxon>Paractinoplanes</taxon>
    </lineage>
</organism>
<dbReference type="EMBL" id="BOMI01000233">
    <property type="protein sequence ID" value="GID81063.1"/>
    <property type="molecule type" value="Genomic_DNA"/>
</dbReference>
<protein>
    <recommendedName>
        <fullName evidence="3">MBL fold metallo-hydrolase</fullName>
    </recommendedName>
</protein>
<dbReference type="RefSeq" id="WP_203778282.1">
    <property type="nucleotide sequence ID" value="NZ_BAAABO010000005.1"/>
</dbReference>
<evidence type="ECO:0000313" key="1">
    <source>
        <dbReference type="EMBL" id="GID81063.1"/>
    </source>
</evidence>
<proteinExistence type="predicted"/>
<reference evidence="1 2" key="1">
    <citation type="submission" date="2021-01" db="EMBL/GenBank/DDBJ databases">
        <title>Whole genome shotgun sequence of Actinoplanes deccanensis NBRC 13994.</title>
        <authorList>
            <person name="Komaki H."/>
            <person name="Tamura T."/>
        </authorList>
    </citation>
    <scope>NUCLEOTIDE SEQUENCE [LARGE SCALE GENOMIC DNA]</scope>
    <source>
        <strain evidence="1 2">NBRC 13994</strain>
    </source>
</reference>